<gene>
    <name evidence="1" type="ORF">GCM10010170_025330</name>
</gene>
<comment type="caution">
    <text evidence="1">The sequence shown here is derived from an EMBL/GenBank/DDBJ whole genome shotgun (WGS) entry which is preliminary data.</text>
</comment>
<organism evidence="1 2">
    <name type="scientific">Dactylosporangium salmoneum</name>
    <dbReference type="NCBI Taxonomy" id="53361"/>
    <lineage>
        <taxon>Bacteria</taxon>
        <taxon>Bacillati</taxon>
        <taxon>Actinomycetota</taxon>
        <taxon>Actinomycetes</taxon>
        <taxon>Micromonosporales</taxon>
        <taxon>Micromonosporaceae</taxon>
        <taxon>Dactylosporangium</taxon>
    </lineage>
</organism>
<accession>A0ABN3G0P6</accession>
<evidence type="ECO:0000313" key="1">
    <source>
        <dbReference type="EMBL" id="GAA2341680.1"/>
    </source>
</evidence>
<proteinExistence type="predicted"/>
<evidence type="ECO:0000313" key="2">
    <source>
        <dbReference type="Proteomes" id="UP001501444"/>
    </source>
</evidence>
<keyword evidence="2" id="KW-1185">Reference proteome</keyword>
<sequence>MAVPDRPAHDTERSLLLEATRITARDAFIGMAAGTRAEIGVAVAFRLWRGVEQPSCRLALTLRGWPAAPHGRTAGQAARGGMTDARA</sequence>
<name>A0ABN3G0P6_9ACTN</name>
<protein>
    <submittedName>
        <fullName evidence="1">Uncharacterized protein</fullName>
    </submittedName>
</protein>
<reference evidence="1 2" key="1">
    <citation type="journal article" date="2019" name="Int. J. Syst. Evol. Microbiol.">
        <title>The Global Catalogue of Microorganisms (GCM) 10K type strain sequencing project: providing services to taxonomists for standard genome sequencing and annotation.</title>
        <authorList>
            <consortium name="The Broad Institute Genomics Platform"/>
            <consortium name="The Broad Institute Genome Sequencing Center for Infectious Disease"/>
            <person name="Wu L."/>
            <person name="Ma J."/>
        </authorList>
    </citation>
    <scope>NUCLEOTIDE SEQUENCE [LARGE SCALE GENOMIC DNA]</scope>
    <source>
        <strain evidence="1 2">JCM 3272</strain>
    </source>
</reference>
<dbReference type="Proteomes" id="UP001501444">
    <property type="component" value="Unassembled WGS sequence"/>
</dbReference>
<dbReference type="EMBL" id="BAAARV010000021">
    <property type="protein sequence ID" value="GAA2341680.1"/>
    <property type="molecule type" value="Genomic_DNA"/>
</dbReference>